<organism evidence="1 2">
    <name type="scientific">Nostoc flagelliforme CCNUN1</name>
    <dbReference type="NCBI Taxonomy" id="2038116"/>
    <lineage>
        <taxon>Bacteria</taxon>
        <taxon>Bacillati</taxon>
        <taxon>Cyanobacteriota</taxon>
        <taxon>Cyanophyceae</taxon>
        <taxon>Nostocales</taxon>
        <taxon>Nostocaceae</taxon>
        <taxon>Nostoc</taxon>
    </lineage>
</organism>
<sequence length="67" mass="7828">MVILKIIKYESSNIEYITEFKHEYEISNSLNLPGVIQVYGLENYENTIALVLEDIQGYFILNVDAIW</sequence>
<dbReference type="KEGG" id="nfl:COO91_10213"/>
<dbReference type="EMBL" id="CP024792">
    <property type="protein sequence ID" value="AUB43999.1"/>
    <property type="molecule type" value="Genomic_DNA"/>
</dbReference>
<dbReference type="Gene3D" id="3.30.200.20">
    <property type="entry name" value="Phosphorylase Kinase, domain 1"/>
    <property type="match status" value="1"/>
</dbReference>
<proteinExistence type="predicted"/>
<evidence type="ECO:0000313" key="1">
    <source>
        <dbReference type="EMBL" id="AUB43999.1"/>
    </source>
</evidence>
<keyword evidence="1" id="KW-0808">Transferase</keyword>
<geneLocation type="plasmid" evidence="2">
    <name>pnfsy07</name>
</geneLocation>
<name>A0A2K8T8M5_9NOSO</name>
<protein>
    <submittedName>
        <fullName evidence="1">Serine/threonine protein kinase</fullName>
    </submittedName>
</protein>
<keyword evidence="1" id="KW-0723">Serine/threonine-protein kinase</keyword>
<evidence type="ECO:0000313" key="2">
    <source>
        <dbReference type="Proteomes" id="UP000232003"/>
    </source>
</evidence>
<dbReference type="GO" id="GO:0004674">
    <property type="term" value="F:protein serine/threonine kinase activity"/>
    <property type="evidence" value="ECO:0007669"/>
    <property type="project" value="UniProtKB-KW"/>
</dbReference>
<keyword evidence="2" id="KW-1185">Reference proteome</keyword>
<dbReference type="Proteomes" id="UP000232003">
    <property type="component" value="Plasmid pNFSY07"/>
</dbReference>
<keyword evidence="1" id="KW-0418">Kinase</keyword>
<accession>A0A2K8T8M5</accession>
<gene>
    <name evidence="1" type="ORF">COO91_10213</name>
</gene>
<dbReference type="InterPro" id="IPR011009">
    <property type="entry name" value="Kinase-like_dom_sf"/>
</dbReference>
<dbReference type="SUPFAM" id="SSF56112">
    <property type="entry name" value="Protein kinase-like (PK-like)"/>
    <property type="match status" value="1"/>
</dbReference>
<keyword evidence="1" id="KW-0614">Plasmid</keyword>
<reference evidence="1 2" key="1">
    <citation type="submission" date="2017-11" db="EMBL/GenBank/DDBJ databases">
        <title>Complete genome of a free-living desiccation-tolerant cyanobacterium and its photosynthetic adaptation to extreme terrestrial habitat.</title>
        <authorList>
            <person name="Shang J."/>
        </authorList>
    </citation>
    <scope>NUCLEOTIDE SEQUENCE [LARGE SCALE GENOMIC DNA]</scope>
    <source>
        <strain evidence="1 2">CCNUN1</strain>
        <plasmid evidence="2">pnfsy07</plasmid>
    </source>
</reference>
<dbReference type="AlphaFoldDB" id="A0A2K8T8M5"/>